<reference evidence="7 8" key="1">
    <citation type="submission" date="2014-11" db="EMBL/GenBank/DDBJ databases">
        <authorList>
            <person name="Zhu J."/>
            <person name="Qi W."/>
            <person name="Song R."/>
        </authorList>
    </citation>
    <scope>NUCLEOTIDE SEQUENCE [LARGE SCALE GENOMIC DNA]</scope>
</reference>
<dbReference type="STRING" id="1169540.A0A0G4EPU2"/>
<dbReference type="OrthoDB" id="264354at2759"/>
<dbReference type="PANTHER" id="PTHR46210">
    <property type="entry name" value="FHA DOMAIN-CONTAINING PROTEIN"/>
    <property type="match status" value="1"/>
</dbReference>
<proteinExistence type="predicted"/>
<feature type="compositionally biased region" description="Polar residues" evidence="4">
    <location>
        <begin position="300"/>
        <end position="311"/>
    </location>
</feature>
<feature type="domain" description="FHA" evidence="5">
    <location>
        <begin position="473"/>
        <end position="522"/>
    </location>
</feature>
<keyword evidence="2" id="KW-0863">Zinc-finger</keyword>
<dbReference type="SUPFAM" id="SSF49879">
    <property type="entry name" value="SMAD/FHA domain"/>
    <property type="match status" value="1"/>
</dbReference>
<feature type="domain" description="RING-CH-type" evidence="6">
    <location>
        <begin position="341"/>
        <end position="419"/>
    </location>
</feature>
<dbReference type="CDD" id="cd00060">
    <property type="entry name" value="FHA"/>
    <property type="match status" value="1"/>
</dbReference>
<feature type="region of interest" description="Disordered" evidence="4">
    <location>
        <begin position="694"/>
        <end position="728"/>
    </location>
</feature>
<dbReference type="Pfam" id="PF12906">
    <property type="entry name" value="RINGv"/>
    <property type="match status" value="1"/>
</dbReference>
<feature type="compositionally biased region" description="Basic and acidic residues" evidence="4">
    <location>
        <begin position="190"/>
        <end position="208"/>
    </location>
</feature>
<dbReference type="EMBL" id="CDMY01000290">
    <property type="protein sequence ID" value="CEL99854.1"/>
    <property type="molecule type" value="Genomic_DNA"/>
</dbReference>
<dbReference type="PROSITE" id="PS50006">
    <property type="entry name" value="FHA_DOMAIN"/>
    <property type="match status" value="1"/>
</dbReference>
<evidence type="ECO:0000259" key="6">
    <source>
        <dbReference type="PROSITE" id="PS51292"/>
    </source>
</evidence>
<dbReference type="Pfam" id="PF00498">
    <property type="entry name" value="FHA"/>
    <property type="match status" value="1"/>
</dbReference>
<accession>A0A0G4EPU2</accession>
<keyword evidence="3" id="KW-0862">Zinc</keyword>
<sequence>MGTVEAVEGPMPPTKAAGAGSQPPSGRGRPRGCTLVVRSATWGNDSHGLFDYESRNLHKKTFKVTGTGPCLSFRAVRVGTDVQLLSEQEAIELAQTERTKTLMRIAWEDGAYSISQADKGSGGGGSDKLWMVVRSLKTQGVKLTENDVIKLGRFKLKVKEVVATPSQADAAIARASHRPDDDEIETVAPAEHEHEEEPSGGHPEDMEAHSSLNPSPMVREPPQETSDTEQMDAAPDRDRDEGQVTHRSAHSSAAYSYLSVSPVAATTFTPMSNANTAVTAMTNVTAVPPTNRAEGEDVTPVSTLGGQQTTAGGDDSRKATNDEEAVQLVRLLGALPTRRSPTNGQANICRICLSEGGEAGNPLISPCRCKGSMRFVHLHCLRTWMEGRLNIRQQDGTHAGAIFWRTLDCELCKTPYPTFVEADHKSIELFAIPRPEYPYLMLEVMMRHRNPHTGHAQAGRGLHIISLAHRKIAKMGRGHDSEVRISDISVSRCHATLRFHRGCFILEDHFSKFGTLVALKKPFRLDVGNTISVQVGRTVLTVQVKRSWRLLPGCFRRTHGVGTDVVTTDQPIGNLASNDAASGQRRHLFAPPYRFNGNGRAVPFFNNRRRAPQAEDPTPDDDDEQQQEPAPFHQQHPLQLALPAEPIMPMPIIHHPHPPADATPPTTHHLAHQNTAHDDLHLGTMARLHLADEDEHGHDDDQQHQGEGEGEHESGDDEGDGVAATPTGFTPMAATAVMLAMESMGSRGLRDAVSQ</sequence>
<dbReference type="PANTHER" id="PTHR46210:SF1">
    <property type="entry name" value="FHA DOMAIN-CONTAINING PROTEIN"/>
    <property type="match status" value="1"/>
</dbReference>
<gene>
    <name evidence="7" type="ORF">Vbra_22493</name>
</gene>
<dbReference type="InterPro" id="IPR013083">
    <property type="entry name" value="Znf_RING/FYVE/PHD"/>
</dbReference>
<organism evidence="7 8">
    <name type="scientific">Vitrella brassicaformis (strain CCMP3155)</name>
    <dbReference type="NCBI Taxonomy" id="1169540"/>
    <lineage>
        <taxon>Eukaryota</taxon>
        <taxon>Sar</taxon>
        <taxon>Alveolata</taxon>
        <taxon>Colpodellida</taxon>
        <taxon>Vitrellaceae</taxon>
        <taxon>Vitrella</taxon>
    </lineage>
</organism>
<dbReference type="SMART" id="SM00744">
    <property type="entry name" value="RINGv"/>
    <property type="match status" value="1"/>
</dbReference>
<dbReference type="InterPro" id="IPR011016">
    <property type="entry name" value="Znf_RING-CH"/>
</dbReference>
<dbReference type="AlphaFoldDB" id="A0A0G4EPU2"/>
<keyword evidence="1" id="KW-0479">Metal-binding</keyword>
<dbReference type="Proteomes" id="UP000041254">
    <property type="component" value="Unassembled WGS sequence"/>
</dbReference>
<dbReference type="Gene3D" id="3.30.40.10">
    <property type="entry name" value="Zinc/RING finger domain, C3HC4 (zinc finger)"/>
    <property type="match status" value="1"/>
</dbReference>
<evidence type="ECO:0000259" key="5">
    <source>
        <dbReference type="PROSITE" id="PS50006"/>
    </source>
</evidence>
<evidence type="ECO:0000256" key="1">
    <source>
        <dbReference type="ARBA" id="ARBA00022723"/>
    </source>
</evidence>
<feature type="region of interest" description="Disordered" evidence="4">
    <location>
        <begin position="649"/>
        <end position="673"/>
    </location>
</feature>
<evidence type="ECO:0000313" key="8">
    <source>
        <dbReference type="Proteomes" id="UP000041254"/>
    </source>
</evidence>
<evidence type="ECO:0008006" key="9">
    <source>
        <dbReference type="Google" id="ProtNLM"/>
    </source>
</evidence>
<feature type="region of interest" description="Disordered" evidence="4">
    <location>
        <begin position="189"/>
        <end position="254"/>
    </location>
</feature>
<dbReference type="PROSITE" id="PS51292">
    <property type="entry name" value="ZF_RING_CH"/>
    <property type="match status" value="1"/>
</dbReference>
<dbReference type="SUPFAM" id="SSF57850">
    <property type="entry name" value="RING/U-box"/>
    <property type="match status" value="1"/>
</dbReference>
<dbReference type="VEuPathDB" id="CryptoDB:Vbra_22493"/>
<dbReference type="OMA" id="NGQANIC"/>
<name>A0A0G4EPU2_VITBC</name>
<dbReference type="Gene3D" id="2.60.200.20">
    <property type="match status" value="1"/>
</dbReference>
<dbReference type="PhylomeDB" id="A0A0G4EPU2"/>
<protein>
    <recommendedName>
        <fullName evidence="9">RING-CH-type domain-containing protein</fullName>
    </recommendedName>
</protein>
<feature type="region of interest" description="Disordered" evidence="4">
    <location>
        <begin position="1"/>
        <end position="30"/>
    </location>
</feature>
<feature type="compositionally biased region" description="Acidic residues" evidence="4">
    <location>
        <begin position="617"/>
        <end position="626"/>
    </location>
</feature>
<evidence type="ECO:0000256" key="4">
    <source>
        <dbReference type="SAM" id="MobiDB-lite"/>
    </source>
</evidence>
<dbReference type="InterPro" id="IPR008984">
    <property type="entry name" value="SMAD_FHA_dom_sf"/>
</dbReference>
<dbReference type="InParanoid" id="A0A0G4EPU2"/>
<feature type="compositionally biased region" description="Basic and acidic residues" evidence="4">
    <location>
        <begin position="694"/>
        <end position="713"/>
    </location>
</feature>
<evidence type="ECO:0000256" key="3">
    <source>
        <dbReference type="ARBA" id="ARBA00022833"/>
    </source>
</evidence>
<evidence type="ECO:0000313" key="7">
    <source>
        <dbReference type="EMBL" id="CEL99854.1"/>
    </source>
</evidence>
<feature type="region of interest" description="Disordered" evidence="4">
    <location>
        <begin position="286"/>
        <end position="321"/>
    </location>
</feature>
<evidence type="ECO:0000256" key="2">
    <source>
        <dbReference type="ARBA" id="ARBA00022771"/>
    </source>
</evidence>
<dbReference type="GO" id="GO:0008270">
    <property type="term" value="F:zinc ion binding"/>
    <property type="evidence" value="ECO:0007669"/>
    <property type="project" value="UniProtKB-KW"/>
</dbReference>
<dbReference type="InterPro" id="IPR000253">
    <property type="entry name" value="FHA_dom"/>
</dbReference>
<feature type="region of interest" description="Disordered" evidence="4">
    <location>
        <begin position="610"/>
        <end position="634"/>
    </location>
</feature>
<keyword evidence="8" id="KW-1185">Reference proteome</keyword>
<dbReference type="CDD" id="cd16495">
    <property type="entry name" value="RING_CH-C4HC3_MARCH"/>
    <property type="match status" value="1"/>
</dbReference>
<feature type="compositionally biased region" description="Basic and acidic residues" evidence="4">
    <location>
        <begin position="234"/>
        <end position="244"/>
    </location>
</feature>